<dbReference type="InterPro" id="IPR012373">
    <property type="entry name" value="Ferrdict_sens_TM"/>
</dbReference>
<protein>
    <submittedName>
        <fullName evidence="4">Ferric-dicitrate binding protein FerR (Iron transport regulator)</fullName>
    </submittedName>
</protein>
<evidence type="ECO:0000259" key="3">
    <source>
        <dbReference type="Pfam" id="PF16344"/>
    </source>
</evidence>
<dbReference type="Pfam" id="PF16344">
    <property type="entry name" value="FecR_C"/>
    <property type="match status" value="1"/>
</dbReference>
<feature type="domain" description="FecR protein" evidence="2">
    <location>
        <begin position="85"/>
        <end position="177"/>
    </location>
</feature>
<dbReference type="Pfam" id="PF04773">
    <property type="entry name" value="FecR"/>
    <property type="match status" value="1"/>
</dbReference>
<dbReference type="AlphaFoldDB" id="A0A316AJ86"/>
<name>A0A316AJ86_9BACT</name>
<evidence type="ECO:0000256" key="1">
    <source>
        <dbReference type="SAM" id="Phobius"/>
    </source>
</evidence>
<dbReference type="OrthoDB" id="642683at2"/>
<feature type="domain" description="Protein FecR C-terminal" evidence="3">
    <location>
        <begin position="221"/>
        <end position="290"/>
    </location>
</feature>
<dbReference type="Proteomes" id="UP000245880">
    <property type="component" value="Unassembled WGS sequence"/>
</dbReference>
<dbReference type="RefSeq" id="WP_109674897.1">
    <property type="nucleotide sequence ID" value="NZ_QGDT01000006.1"/>
</dbReference>
<dbReference type="PIRSF" id="PIRSF018266">
    <property type="entry name" value="FecR"/>
    <property type="match status" value="1"/>
</dbReference>
<dbReference type="GO" id="GO:0016989">
    <property type="term" value="F:sigma factor antagonist activity"/>
    <property type="evidence" value="ECO:0007669"/>
    <property type="project" value="TreeGrafter"/>
</dbReference>
<evidence type="ECO:0000313" key="4">
    <source>
        <dbReference type="EMBL" id="PWJ57756.1"/>
    </source>
</evidence>
<keyword evidence="1" id="KW-0812">Transmembrane</keyword>
<gene>
    <name evidence="4" type="ORF">CLV98_106228</name>
</gene>
<dbReference type="InterPro" id="IPR032508">
    <property type="entry name" value="FecR_C"/>
</dbReference>
<keyword evidence="1" id="KW-0472">Membrane</keyword>
<dbReference type="EMBL" id="QGDT01000006">
    <property type="protein sequence ID" value="PWJ57756.1"/>
    <property type="molecule type" value="Genomic_DNA"/>
</dbReference>
<organism evidence="4 5">
    <name type="scientific">Dyadobacter jejuensis</name>
    <dbReference type="NCBI Taxonomy" id="1082580"/>
    <lineage>
        <taxon>Bacteria</taxon>
        <taxon>Pseudomonadati</taxon>
        <taxon>Bacteroidota</taxon>
        <taxon>Cytophagia</taxon>
        <taxon>Cytophagales</taxon>
        <taxon>Spirosomataceae</taxon>
        <taxon>Dyadobacter</taxon>
    </lineage>
</organism>
<keyword evidence="5" id="KW-1185">Reference proteome</keyword>
<dbReference type="Gene3D" id="3.55.50.30">
    <property type="match status" value="1"/>
</dbReference>
<dbReference type="PANTHER" id="PTHR30273">
    <property type="entry name" value="PERIPLASMIC SIGNAL SENSOR AND SIGMA FACTOR ACTIVATOR FECR-RELATED"/>
    <property type="match status" value="1"/>
</dbReference>
<comment type="caution">
    <text evidence="4">The sequence shown here is derived from an EMBL/GenBank/DDBJ whole genome shotgun (WGS) entry which is preliminary data.</text>
</comment>
<evidence type="ECO:0000313" key="5">
    <source>
        <dbReference type="Proteomes" id="UP000245880"/>
    </source>
</evidence>
<proteinExistence type="predicted"/>
<reference evidence="4 5" key="1">
    <citation type="submission" date="2018-03" db="EMBL/GenBank/DDBJ databases">
        <title>Genomic Encyclopedia of Archaeal and Bacterial Type Strains, Phase II (KMG-II): from individual species to whole genera.</title>
        <authorList>
            <person name="Goeker M."/>
        </authorList>
    </citation>
    <scope>NUCLEOTIDE SEQUENCE [LARGE SCALE GENOMIC DNA]</scope>
    <source>
        <strain evidence="4 5">DSM 100346</strain>
    </source>
</reference>
<dbReference type="InterPro" id="IPR006860">
    <property type="entry name" value="FecR"/>
</dbReference>
<dbReference type="PANTHER" id="PTHR30273:SF2">
    <property type="entry name" value="PROTEIN FECR"/>
    <property type="match status" value="1"/>
</dbReference>
<evidence type="ECO:0000259" key="2">
    <source>
        <dbReference type="Pfam" id="PF04773"/>
    </source>
</evidence>
<dbReference type="Gene3D" id="2.60.120.1440">
    <property type="match status" value="1"/>
</dbReference>
<feature type="transmembrane region" description="Helical" evidence="1">
    <location>
        <begin position="51"/>
        <end position="72"/>
    </location>
</feature>
<keyword evidence="1" id="KW-1133">Transmembrane helix</keyword>
<sequence>MNIDDLYNSFGMEPPSEDDKAGEPLLEKENKIRTRIYHSLGWGRQQRPLRWVMISSAASVVLLVMVGLYWYFNTQGSSSDMVAVVVPAGHTQHITLPDGSEVWLNAASVFRYPTQFGDTREVYLEEGEGFFQIKRDTTAPFTVHSQHLNTKVLGTSFRVKAYKELSHEIVTVVSGKVSVYQGETALTVLEKDQEVKYSKISQAPVALEVSSEDAVNWTKGKIILKSVSFEDIIMAIENAYQVRIVYDHSNFQSCESSIHFSVDQPLEDVMDLLKDIQGIDYRIAGKEVMVTGKGCL</sequence>
<accession>A0A316AJ86</accession>